<dbReference type="SUPFAM" id="SSF51905">
    <property type="entry name" value="FAD/NAD(P)-binding domain"/>
    <property type="match status" value="2"/>
</dbReference>
<evidence type="ECO:0000313" key="10">
    <source>
        <dbReference type="Proteomes" id="UP001292084"/>
    </source>
</evidence>
<evidence type="ECO:0000256" key="2">
    <source>
        <dbReference type="ARBA" id="ARBA00009130"/>
    </source>
</evidence>
<dbReference type="InterPro" id="IPR004099">
    <property type="entry name" value="Pyr_nucl-diS_OxRdtase_dimer"/>
</dbReference>
<dbReference type="SUPFAM" id="SSF55424">
    <property type="entry name" value="FAD/NAD-linked reductases, dimerisation (C-terminal) domain"/>
    <property type="match status" value="1"/>
</dbReference>
<comment type="cofactor">
    <cofactor evidence="1">
        <name>FAD</name>
        <dbReference type="ChEBI" id="CHEBI:57692"/>
    </cofactor>
</comment>
<dbReference type="InterPro" id="IPR050260">
    <property type="entry name" value="FAD-bd_OxRdtase"/>
</dbReference>
<organism evidence="9 10">
    <name type="scientific">Jeotgalibacillus haloalkalitolerans</name>
    <dbReference type="NCBI Taxonomy" id="3104292"/>
    <lineage>
        <taxon>Bacteria</taxon>
        <taxon>Bacillati</taxon>
        <taxon>Bacillota</taxon>
        <taxon>Bacilli</taxon>
        <taxon>Bacillales</taxon>
        <taxon>Caryophanaceae</taxon>
        <taxon>Jeotgalibacillus</taxon>
    </lineage>
</organism>
<evidence type="ECO:0000256" key="6">
    <source>
        <dbReference type="ARBA" id="ARBA00023284"/>
    </source>
</evidence>
<evidence type="ECO:0000256" key="3">
    <source>
        <dbReference type="ARBA" id="ARBA00022630"/>
    </source>
</evidence>
<dbReference type="PRINTS" id="PR00368">
    <property type="entry name" value="FADPNR"/>
</dbReference>
<dbReference type="Pfam" id="PF07992">
    <property type="entry name" value="Pyr_redox_2"/>
    <property type="match status" value="1"/>
</dbReference>
<accession>A0ABU5KQP5</accession>
<evidence type="ECO:0000259" key="8">
    <source>
        <dbReference type="Pfam" id="PF07992"/>
    </source>
</evidence>
<gene>
    <name evidence="9" type="ORF">UFB30_12380</name>
</gene>
<evidence type="ECO:0000259" key="7">
    <source>
        <dbReference type="Pfam" id="PF02852"/>
    </source>
</evidence>
<dbReference type="Pfam" id="PF02852">
    <property type="entry name" value="Pyr_redox_dim"/>
    <property type="match status" value="1"/>
</dbReference>
<proteinExistence type="inferred from homology"/>
<protein>
    <submittedName>
        <fullName evidence="9">CoA-disulfide reductase</fullName>
        <ecNumber evidence="9">1.8.1.14</ecNumber>
    </submittedName>
</protein>
<evidence type="ECO:0000256" key="1">
    <source>
        <dbReference type="ARBA" id="ARBA00001974"/>
    </source>
</evidence>
<sequence>MTNKVLVIGGVAGGATFASQLRMLDDQAEIIVFEKDGTMSFANCGMPYYLGGFVKKREHLIAATPESFQKDKNIEVRIRHEVIRINRAEKTVTIKDHIKDESYVERYDKLVYSPGAVPMVPDIKHLDRGNCYSLRSFKDMLKLDEHITTKNYQSVCLVGGGFIGLEMAENMKARGIKVHLVQRSTHVLGLLEPQFSAKLEEELIKNDVDLHLSATVEQINEDRTLQLSDGTVIEADFLLLAVGIKPNKHLAESAGLTIGATGGVCVNEYMQTDDPDIYAIGDVIESFDFITGKPKQVPLAWVAHREAYVAARHITGDPVPFRGILGTAICKVFEKDAAIVGHHASSLQKMGVPFETAELTAKQHAGYYPGASELSLIVHFCPDTGKIYGAQAVGQGADKRIDVISTAITGNLSVLELQTLEIAYAPPFSAPKDPVNMIGYKAVKKMNTKK</sequence>
<comment type="similarity">
    <text evidence="2">Belongs to the class-III pyridine nucleotide-disulfide oxidoreductase family.</text>
</comment>
<dbReference type="NCBIfam" id="NF010037">
    <property type="entry name" value="PRK13512.1"/>
    <property type="match status" value="1"/>
</dbReference>
<dbReference type="EMBL" id="JAXQNN010000004">
    <property type="protein sequence ID" value="MDZ5713025.1"/>
    <property type="molecule type" value="Genomic_DNA"/>
</dbReference>
<dbReference type="PRINTS" id="PR00411">
    <property type="entry name" value="PNDRDTASEI"/>
</dbReference>
<evidence type="ECO:0000313" key="9">
    <source>
        <dbReference type="EMBL" id="MDZ5713025.1"/>
    </source>
</evidence>
<dbReference type="Gene3D" id="3.50.50.60">
    <property type="entry name" value="FAD/NAD(P)-binding domain"/>
    <property type="match status" value="2"/>
</dbReference>
<dbReference type="InterPro" id="IPR036188">
    <property type="entry name" value="FAD/NAD-bd_sf"/>
</dbReference>
<dbReference type="Proteomes" id="UP001292084">
    <property type="component" value="Unassembled WGS sequence"/>
</dbReference>
<reference evidence="9 10" key="1">
    <citation type="submission" date="2023-12" db="EMBL/GenBank/DDBJ databases">
        <title>Jeotgalibacillus haloalkaliphilus sp. nov., a novel salt-tolerant bacteria, isolated from the estuary of the Fenhe River into the Yellow River.</title>
        <authorList>
            <person name="Li Y."/>
        </authorList>
    </citation>
    <scope>NUCLEOTIDE SEQUENCE [LARGE SCALE GENOMIC DNA]</scope>
    <source>
        <strain evidence="9 10">HH7-29</strain>
    </source>
</reference>
<comment type="caution">
    <text evidence="9">The sequence shown here is derived from an EMBL/GenBank/DDBJ whole genome shotgun (WGS) entry which is preliminary data.</text>
</comment>
<dbReference type="InterPro" id="IPR023753">
    <property type="entry name" value="FAD/NAD-binding_dom"/>
</dbReference>
<feature type="domain" description="FAD/NAD(P)-binding" evidence="8">
    <location>
        <begin position="4"/>
        <end position="300"/>
    </location>
</feature>
<keyword evidence="6" id="KW-0676">Redox-active center</keyword>
<keyword evidence="4" id="KW-0274">FAD</keyword>
<feature type="domain" description="Pyridine nucleotide-disulphide oxidoreductase dimerisation" evidence="7">
    <location>
        <begin position="329"/>
        <end position="429"/>
    </location>
</feature>
<evidence type="ECO:0000256" key="4">
    <source>
        <dbReference type="ARBA" id="ARBA00022827"/>
    </source>
</evidence>
<keyword evidence="3" id="KW-0285">Flavoprotein</keyword>
<dbReference type="EC" id="1.8.1.14" evidence="9"/>
<keyword evidence="5 9" id="KW-0560">Oxidoreductase</keyword>
<dbReference type="PANTHER" id="PTHR43429:SF1">
    <property type="entry name" value="NAD(P)H SULFUR OXIDOREDUCTASE (COA-DEPENDENT)"/>
    <property type="match status" value="1"/>
</dbReference>
<evidence type="ECO:0000256" key="5">
    <source>
        <dbReference type="ARBA" id="ARBA00023002"/>
    </source>
</evidence>
<keyword evidence="10" id="KW-1185">Reference proteome</keyword>
<dbReference type="GO" id="GO:0050451">
    <property type="term" value="F:CoA-disulfide reductase (NADPH) activity"/>
    <property type="evidence" value="ECO:0007669"/>
    <property type="project" value="UniProtKB-EC"/>
</dbReference>
<dbReference type="InterPro" id="IPR016156">
    <property type="entry name" value="FAD/NAD-linked_Rdtase_dimer_sf"/>
</dbReference>
<dbReference type="PANTHER" id="PTHR43429">
    <property type="entry name" value="PYRIDINE NUCLEOTIDE-DISULFIDE OXIDOREDUCTASE DOMAIN-CONTAINING"/>
    <property type="match status" value="1"/>
</dbReference>
<dbReference type="RefSeq" id="WP_322421999.1">
    <property type="nucleotide sequence ID" value="NZ_JAXQNN010000004.1"/>
</dbReference>
<name>A0ABU5KQP5_9BACL</name>